<evidence type="ECO:0000313" key="7">
    <source>
        <dbReference type="EMBL" id="STW71877.1"/>
    </source>
</evidence>
<sequence>MPFLPALQRRVLVYGVLGAIVLRTIMIFAGSWLISQFEWLLYVFGAFLLFTGGEDGAGERGRFRDRR</sequence>
<evidence type="ECO:0000256" key="2">
    <source>
        <dbReference type="ARBA" id="ARBA00007511"/>
    </source>
</evidence>
<proteinExistence type="inferred from homology"/>
<dbReference type="Pfam" id="PF03741">
    <property type="entry name" value="TerC"/>
    <property type="match status" value="1"/>
</dbReference>
<dbReference type="InterPro" id="IPR005496">
    <property type="entry name" value="Integral_membrane_TerC"/>
</dbReference>
<dbReference type="PANTHER" id="PTHR30238">
    <property type="entry name" value="MEMBRANE BOUND PREDICTED REDOX MODULATOR"/>
    <property type="match status" value="1"/>
</dbReference>
<keyword evidence="4 6" id="KW-1133">Transmembrane helix</keyword>
<organism evidence="7 8">
    <name type="scientific">Klebsiella michiganensis</name>
    <dbReference type="NCBI Taxonomy" id="1134687"/>
    <lineage>
        <taxon>Bacteria</taxon>
        <taxon>Pseudomonadati</taxon>
        <taxon>Pseudomonadota</taxon>
        <taxon>Gammaproteobacteria</taxon>
        <taxon>Enterobacterales</taxon>
        <taxon>Enterobacteriaceae</taxon>
        <taxon>Klebsiella/Raoultella group</taxon>
        <taxon>Klebsiella</taxon>
    </lineage>
</organism>
<comment type="subcellular location">
    <subcellularLocation>
        <location evidence="1">Membrane</location>
        <topology evidence="1">Multi-pass membrane protein</topology>
    </subcellularLocation>
</comment>
<dbReference type="GO" id="GO:0016020">
    <property type="term" value="C:membrane"/>
    <property type="evidence" value="ECO:0007669"/>
    <property type="project" value="UniProtKB-SubCell"/>
</dbReference>
<evidence type="ECO:0000256" key="1">
    <source>
        <dbReference type="ARBA" id="ARBA00004141"/>
    </source>
</evidence>
<comment type="caution">
    <text evidence="7">The sequence shown here is derived from an EMBL/GenBank/DDBJ whole genome shotgun (WGS) entry which is preliminary data.</text>
</comment>
<evidence type="ECO:0000256" key="3">
    <source>
        <dbReference type="ARBA" id="ARBA00022692"/>
    </source>
</evidence>
<evidence type="ECO:0000256" key="4">
    <source>
        <dbReference type="ARBA" id="ARBA00022989"/>
    </source>
</evidence>
<evidence type="ECO:0000256" key="5">
    <source>
        <dbReference type="ARBA" id="ARBA00023136"/>
    </source>
</evidence>
<evidence type="ECO:0000256" key="6">
    <source>
        <dbReference type="SAM" id="Phobius"/>
    </source>
</evidence>
<accession>A0A7H4PHF9</accession>
<keyword evidence="5 6" id="KW-0472">Membrane</keyword>
<comment type="similarity">
    <text evidence="2">Belongs to the TerC family.</text>
</comment>
<protein>
    <submittedName>
        <fullName evidence="7">Integral membrane protein TerC</fullName>
    </submittedName>
</protein>
<dbReference type="EMBL" id="UGMS01000002">
    <property type="protein sequence ID" value="STW71877.1"/>
    <property type="molecule type" value="Genomic_DNA"/>
</dbReference>
<dbReference type="AlphaFoldDB" id="A0A7H4PHF9"/>
<dbReference type="Proteomes" id="UP000254863">
    <property type="component" value="Unassembled WGS sequence"/>
</dbReference>
<gene>
    <name evidence="7" type="primary">alx_2</name>
    <name evidence="7" type="ORF">NCTC11685_05115</name>
</gene>
<dbReference type="PANTHER" id="PTHR30238:SF0">
    <property type="entry name" value="THYLAKOID MEMBRANE PROTEIN TERC, CHLOROPLASTIC"/>
    <property type="match status" value="1"/>
</dbReference>
<keyword evidence="3 6" id="KW-0812">Transmembrane</keyword>
<name>A0A7H4PHF9_9ENTR</name>
<evidence type="ECO:0000313" key="8">
    <source>
        <dbReference type="Proteomes" id="UP000254863"/>
    </source>
</evidence>
<feature type="transmembrane region" description="Helical" evidence="6">
    <location>
        <begin position="39"/>
        <end position="57"/>
    </location>
</feature>
<feature type="transmembrane region" description="Helical" evidence="6">
    <location>
        <begin position="12"/>
        <end position="33"/>
    </location>
</feature>
<reference evidence="7 8" key="1">
    <citation type="submission" date="2018-06" db="EMBL/GenBank/DDBJ databases">
        <authorList>
            <consortium name="Pathogen Informatics"/>
            <person name="Doyle S."/>
        </authorList>
    </citation>
    <scope>NUCLEOTIDE SEQUENCE [LARGE SCALE GENOMIC DNA]</scope>
    <source>
        <strain evidence="7 8">NCTC11685</strain>
    </source>
</reference>